<keyword evidence="11" id="KW-0460">Magnesium</keyword>
<dbReference type="Pfam" id="PF01202">
    <property type="entry name" value="SKI"/>
    <property type="match status" value="1"/>
</dbReference>
<keyword evidence="11" id="KW-0963">Cytoplasm</keyword>
<feature type="binding site" evidence="11">
    <location>
        <position position="81"/>
    </location>
    <ligand>
        <name>substrate</name>
    </ligand>
</feature>
<name>A0A6H1WQ82_9BACT</name>
<comment type="subcellular location">
    <subcellularLocation>
        <location evidence="11">Cytoplasm</location>
    </subcellularLocation>
</comment>
<dbReference type="AlphaFoldDB" id="A0A6H1WQ82"/>
<dbReference type="GO" id="GO:0005829">
    <property type="term" value="C:cytosol"/>
    <property type="evidence" value="ECO:0007669"/>
    <property type="project" value="TreeGrafter"/>
</dbReference>
<dbReference type="PRINTS" id="PR01100">
    <property type="entry name" value="SHIKIMTKNASE"/>
</dbReference>
<comment type="cofactor">
    <cofactor evidence="11">
        <name>Mg(2+)</name>
        <dbReference type="ChEBI" id="CHEBI:18420"/>
    </cofactor>
    <text evidence="11">Binds 1 Mg(2+) ion per subunit.</text>
</comment>
<dbReference type="GO" id="GO:0009073">
    <property type="term" value="P:aromatic amino acid family biosynthetic process"/>
    <property type="evidence" value="ECO:0007669"/>
    <property type="project" value="UniProtKB-KW"/>
</dbReference>
<comment type="similarity">
    <text evidence="2 11">Belongs to the shikimate kinase family.</text>
</comment>
<keyword evidence="4 11" id="KW-0028">Amino-acid biosynthesis</keyword>
<dbReference type="RefSeq" id="WP_168718683.1">
    <property type="nucleotide sequence ID" value="NZ_CP042909.1"/>
</dbReference>
<feature type="binding site" evidence="11">
    <location>
        <position position="142"/>
    </location>
    <ligand>
        <name>substrate</name>
    </ligand>
</feature>
<dbReference type="GO" id="GO:0005524">
    <property type="term" value="F:ATP binding"/>
    <property type="evidence" value="ECO:0007669"/>
    <property type="project" value="UniProtKB-UniRule"/>
</dbReference>
<feature type="binding site" evidence="11">
    <location>
        <position position="123"/>
    </location>
    <ligand>
        <name>ATP</name>
        <dbReference type="ChEBI" id="CHEBI:30616"/>
    </ligand>
</feature>
<evidence type="ECO:0000256" key="8">
    <source>
        <dbReference type="ARBA" id="ARBA00022840"/>
    </source>
</evidence>
<dbReference type="Gene3D" id="3.40.50.300">
    <property type="entry name" value="P-loop containing nucleotide triphosphate hydrolases"/>
    <property type="match status" value="1"/>
</dbReference>
<dbReference type="Proteomes" id="UP000501253">
    <property type="component" value="Chromosome"/>
</dbReference>
<comment type="subunit">
    <text evidence="11">Monomer.</text>
</comment>
<keyword evidence="8 11" id="KW-0067">ATP-binding</keyword>
<dbReference type="PANTHER" id="PTHR21087:SF16">
    <property type="entry name" value="SHIKIMATE KINASE 1, CHLOROPLASTIC"/>
    <property type="match status" value="1"/>
</dbReference>
<reference evidence="12 13" key="1">
    <citation type="submission" date="2019-08" db="EMBL/GenBank/DDBJ databases">
        <title>Complete genome sequence of Thermosulfurimonas marina SU872T, an anaerobic thermophilic chemolithoautotrophic bacterium isolated from a shallow marine hydrothermal vent.</title>
        <authorList>
            <person name="Allioux M."/>
            <person name="Jebbar M."/>
            <person name="Slobodkina G."/>
            <person name="Slobodkin A."/>
            <person name="Moalic Y."/>
            <person name="Frolova A."/>
            <person name="Shao Z."/>
            <person name="Alain K."/>
        </authorList>
    </citation>
    <scope>NUCLEOTIDE SEQUENCE [LARGE SCALE GENOMIC DNA]</scope>
    <source>
        <strain evidence="12 13">SU872</strain>
    </source>
</reference>
<dbReference type="PROSITE" id="PS01128">
    <property type="entry name" value="SHIKIMATE_KINASE"/>
    <property type="match status" value="1"/>
</dbReference>
<comment type="function">
    <text evidence="11">Catalyzes the specific phosphorylation of the 3-hydroxyl group of shikimic acid using ATP as a cosubstrate.</text>
</comment>
<accession>A0A6H1WQ82</accession>
<dbReference type="InterPro" id="IPR027417">
    <property type="entry name" value="P-loop_NTPase"/>
</dbReference>
<keyword evidence="13" id="KW-1185">Reference proteome</keyword>
<keyword evidence="11" id="KW-0479">Metal-binding</keyword>
<keyword evidence="9 11" id="KW-0057">Aromatic amino acid biosynthesis</keyword>
<evidence type="ECO:0000313" key="12">
    <source>
        <dbReference type="EMBL" id="QJA05318.1"/>
    </source>
</evidence>
<evidence type="ECO:0000256" key="9">
    <source>
        <dbReference type="ARBA" id="ARBA00023141"/>
    </source>
</evidence>
<dbReference type="EMBL" id="CP042909">
    <property type="protein sequence ID" value="QJA05318.1"/>
    <property type="molecule type" value="Genomic_DNA"/>
</dbReference>
<dbReference type="CDD" id="cd00464">
    <property type="entry name" value="SK"/>
    <property type="match status" value="1"/>
</dbReference>
<evidence type="ECO:0000256" key="11">
    <source>
        <dbReference type="HAMAP-Rule" id="MF_00109"/>
    </source>
</evidence>
<protein>
    <recommendedName>
        <fullName evidence="3 11">Shikimate kinase</fullName>
        <shortName evidence="11">SK</shortName>
        <ecNumber evidence="3 11">2.7.1.71</ecNumber>
    </recommendedName>
</protein>
<proteinExistence type="inferred from homology"/>
<dbReference type="InterPro" id="IPR000623">
    <property type="entry name" value="Shikimate_kinase/TSH1"/>
</dbReference>
<comment type="catalytic activity">
    <reaction evidence="10 11">
        <text>shikimate + ATP = 3-phosphoshikimate + ADP + H(+)</text>
        <dbReference type="Rhea" id="RHEA:13121"/>
        <dbReference type="ChEBI" id="CHEBI:15378"/>
        <dbReference type="ChEBI" id="CHEBI:30616"/>
        <dbReference type="ChEBI" id="CHEBI:36208"/>
        <dbReference type="ChEBI" id="CHEBI:145989"/>
        <dbReference type="ChEBI" id="CHEBI:456216"/>
        <dbReference type="EC" id="2.7.1.71"/>
    </reaction>
</comment>
<dbReference type="GO" id="GO:0004765">
    <property type="term" value="F:shikimate kinase activity"/>
    <property type="evidence" value="ECO:0007669"/>
    <property type="project" value="UniProtKB-UniRule"/>
</dbReference>
<keyword evidence="6 11" id="KW-0547">Nucleotide-binding</keyword>
<evidence type="ECO:0000256" key="3">
    <source>
        <dbReference type="ARBA" id="ARBA00012154"/>
    </source>
</evidence>
<dbReference type="KEGG" id="tmai:FVE67_00295"/>
<comment type="pathway">
    <text evidence="1 11">Metabolic intermediate biosynthesis; chorismate biosynthesis; chorismate from D-erythrose 4-phosphate and phosphoenolpyruvate: step 5/7.</text>
</comment>
<evidence type="ECO:0000313" key="13">
    <source>
        <dbReference type="Proteomes" id="UP000501253"/>
    </source>
</evidence>
<gene>
    <name evidence="11" type="primary">aroK</name>
    <name evidence="12" type="ORF">FVE67_00295</name>
</gene>
<evidence type="ECO:0000256" key="6">
    <source>
        <dbReference type="ARBA" id="ARBA00022741"/>
    </source>
</evidence>
<dbReference type="UniPathway" id="UPA00053">
    <property type="reaction ID" value="UER00088"/>
</dbReference>
<dbReference type="EC" id="2.7.1.71" evidence="3 11"/>
<feature type="binding site" evidence="11">
    <location>
        <position position="159"/>
    </location>
    <ligand>
        <name>ATP</name>
        <dbReference type="ChEBI" id="CHEBI:30616"/>
    </ligand>
</feature>
<feature type="binding site" evidence="11">
    <location>
        <position position="35"/>
    </location>
    <ligand>
        <name>substrate</name>
    </ligand>
</feature>
<evidence type="ECO:0000256" key="2">
    <source>
        <dbReference type="ARBA" id="ARBA00006997"/>
    </source>
</evidence>
<evidence type="ECO:0000256" key="1">
    <source>
        <dbReference type="ARBA" id="ARBA00004842"/>
    </source>
</evidence>
<sequence>MWLQKVILIGFRATGKSTVGRLLAERLSWDFVDLDHYIERRLGKSIREVVEEEGWETFRRAEREALRDFIGRPRVVLAVGGGAVMHRKEMEELGREGLFIWLKASPETISQRLKKDPYTKTRRPSLTGKSLEEEVRELLQERTPLYSALAHLELSSETQAPEELVEHILEQIKNF</sequence>
<dbReference type="GO" id="GO:0009423">
    <property type="term" value="P:chorismate biosynthetic process"/>
    <property type="evidence" value="ECO:0007669"/>
    <property type="project" value="UniProtKB-UniRule"/>
</dbReference>
<dbReference type="GO" id="GO:0000287">
    <property type="term" value="F:magnesium ion binding"/>
    <property type="evidence" value="ECO:0007669"/>
    <property type="project" value="UniProtKB-UniRule"/>
</dbReference>
<dbReference type="InterPro" id="IPR023000">
    <property type="entry name" value="Shikimate_kinase_CS"/>
</dbReference>
<keyword evidence="7 11" id="KW-0418">Kinase</keyword>
<dbReference type="SUPFAM" id="SSF52540">
    <property type="entry name" value="P-loop containing nucleoside triphosphate hydrolases"/>
    <property type="match status" value="1"/>
</dbReference>
<feature type="binding site" evidence="11">
    <location>
        <position position="59"/>
    </location>
    <ligand>
        <name>substrate</name>
    </ligand>
</feature>
<dbReference type="HAMAP" id="MF_00109">
    <property type="entry name" value="Shikimate_kinase"/>
    <property type="match status" value="1"/>
</dbReference>
<feature type="binding site" evidence="11">
    <location>
        <begin position="13"/>
        <end position="18"/>
    </location>
    <ligand>
        <name>ATP</name>
        <dbReference type="ChEBI" id="CHEBI:30616"/>
    </ligand>
</feature>
<organism evidence="12 13">
    <name type="scientific">Thermosulfurimonas marina</name>
    <dbReference type="NCBI Taxonomy" id="2047767"/>
    <lineage>
        <taxon>Bacteria</taxon>
        <taxon>Pseudomonadati</taxon>
        <taxon>Thermodesulfobacteriota</taxon>
        <taxon>Thermodesulfobacteria</taxon>
        <taxon>Thermodesulfobacteriales</taxon>
        <taxon>Thermodesulfobacteriaceae</taxon>
        <taxon>Thermosulfurimonas</taxon>
    </lineage>
</organism>
<evidence type="ECO:0000256" key="4">
    <source>
        <dbReference type="ARBA" id="ARBA00022605"/>
    </source>
</evidence>
<keyword evidence="5 11" id="KW-0808">Transferase</keyword>
<feature type="binding site" evidence="11">
    <location>
        <position position="17"/>
    </location>
    <ligand>
        <name>Mg(2+)</name>
        <dbReference type="ChEBI" id="CHEBI:18420"/>
    </ligand>
</feature>
<dbReference type="PANTHER" id="PTHR21087">
    <property type="entry name" value="SHIKIMATE KINASE"/>
    <property type="match status" value="1"/>
</dbReference>
<dbReference type="InterPro" id="IPR031322">
    <property type="entry name" value="Shikimate/glucono_kinase"/>
</dbReference>
<evidence type="ECO:0000256" key="5">
    <source>
        <dbReference type="ARBA" id="ARBA00022679"/>
    </source>
</evidence>
<evidence type="ECO:0000256" key="10">
    <source>
        <dbReference type="ARBA" id="ARBA00048567"/>
    </source>
</evidence>
<dbReference type="GO" id="GO:0008652">
    <property type="term" value="P:amino acid biosynthetic process"/>
    <property type="evidence" value="ECO:0007669"/>
    <property type="project" value="UniProtKB-KW"/>
</dbReference>
<evidence type="ECO:0000256" key="7">
    <source>
        <dbReference type="ARBA" id="ARBA00022777"/>
    </source>
</evidence>